<keyword evidence="3" id="KW-1185">Reference proteome</keyword>
<proteinExistence type="predicted"/>
<keyword evidence="1" id="KW-0812">Transmembrane</keyword>
<name>A0ABW4K7H9_9HYPH</name>
<protein>
    <recommendedName>
        <fullName evidence="4">Peptidase M41 FtsH extracellular domain-containing protein</fullName>
    </recommendedName>
</protein>
<organism evidence="2 3">
    <name type="scientific">Methylopila henanensis</name>
    <dbReference type="NCBI Taxonomy" id="873516"/>
    <lineage>
        <taxon>Bacteria</taxon>
        <taxon>Pseudomonadati</taxon>
        <taxon>Pseudomonadota</taxon>
        <taxon>Alphaproteobacteria</taxon>
        <taxon>Hyphomicrobiales</taxon>
        <taxon>Methylopilaceae</taxon>
        <taxon>Methylopila</taxon>
    </lineage>
</organism>
<keyword evidence="1" id="KW-0472">Membrane</keyword>
<keyword evidence="1" id="KW-1133">Transmembrane helix</keyword>
<dbReference type="Gene3D" id="3.30.720.210">
    <property type="match status" value="1"/>
</dbReference>
<evidence type="ECO:0008006" key="4">
    <source>
        <dbReference type="Google" id="ProtNLM"/>
    </source>
</evidence>
<accession>A0ABW4K7H9</accession>
<reference evidence="3" key="1">
    <citation type="journal article" date="2019" name="Int. J. Syst. Evol. Microbiol.">
        <title>The Global Catalogue of Microorganisms (GCM) 10K type strain sequencing project: providing services to taxonomists for standard genome sequencing and annotation.</title>
        <authorList>
            <consortium name="The Broad Institute Genomics Platform"/>
            <consortium name="The Broad Institute Genome Sequencing Center for Infectious Disease"/>
            <person name="Wu L."/>
            <person name="Ma J."/>
        </authorList>
    </citation>
    <scope>NUCLEOTIDE SEQUENCE [LARGE SCALE GENOMIC DNA]</scope>
    <source>
        <strain evidence="3">KCTC 23707</strain>
    </source>
</reference>
<evidence type="ECO:0000313" key="3">
    <source>
        <dbReference type="Proteomes" id="UP001597308"/>
    </source>
</evidence>
<evidence type="ECO:0000256" key="1">
    <source>
        <dbReference type="SAM" id="Phobius"/>
    </source>
</evidence>
<feature type="transmembrane region" description="Helical" evidence="1">
    <location>
        <begin position="117"/>
        <end position="135"/>
    </location>
</feature>
<comment type="caution">
    <text evidence="2">The sequence shown here is derived from an EMBL/GenBank/DDBJ whole genome shotgun (WGS) entry which is preliminary data.</text>
</comment>
<evidence type="ECO:0000313" key="2">
    <source>
        <dbReference type="EMBL" id="MFD1703368.1"/>
    </source>
</evidence>
<gene>
    <name evidence="2" type="ORF">ACFSCV_10170</name>
</gene>
<dbReference type="EMBL" id="JBHUER010000007">
    <property type="protein sequence ID" value="MFD1703368.1"/>
    <property type="molecule type" value="Genomic_DNA"/>
</dbReference>
<dbReference type="Proteomes" id="UP001597308">
    <property type="component" value="Unassembled WGS sequence"/>
</dbReference>
<dbReference type="RefSeq" id="WP_378799478.1">
    <property type="nucleotide sequence ID" value="NZ_JBHUER010000007.1"/>
</dbReference>
<sequence>MNDGQNGMGARMFTPKSIVFLGLALAGLAVMATLFQSPEPPKGRQITYTALRAMSGELKSATIYDNQLIGRDAQGNPVVTTLPADPGVATWLAERGVDVTIAAPADPQSGLGSLVQILVYYGSLLIFFALLLRIARALESGAPRS</sequence>